<feature type="signal peptide" evidence="1">
    <location>
        <begin position="1"/>
        <end position="17"/>
    </location>
</feature>
<dbReference type="EMBL" id="OU963902">
    <property type="protein sequence ID" value="CAH0407891.1"/>
    <property type="molecule type" value="Genomic_DNA"/>
</dbReference>
<dbReference type="PANTHER" id="PTHR20997:SF2">
    <property type="entry name" value="EG:BACR42I17.2 PROTEIN-RELATED"/>
    <property type="match status" value="1"/>
</dbReference>
<evidence type="ECO:0000256" key="1">
    <source>
        <dbReference type="SAM" id="SignalP"/>
    </source>
</evidence>
<name>A0ABN8BCV7_CHISP</name>
<feature type="chain" id="PRO_5045240009" evidence="1">
    <location>
        <begin position="18"/>
        <end position="232"/>
    </location>
</feature>
<dbReference type="Pfam" id="PF07165">
    <property type="entry name" value="DUF1397"/>
    <property type="match status" value="1"/>
</dbReference>
<dbReference type="Proteomes" id="UP001153292">
    <property type="component" value="Chromosome 9"/>
</dbReference>
<keyword evidence="3" id="KW-1185">Reference proteome</keyword>
<gene>
    <name evidence="2" type="ORF">CHILSU_LOCUS11293</name>
</gene>
<proteinExistence type="predicted"/>
<evidence type="ECO:0000313" key="2">
    <source>
        <dbReference type="EMBL" id="CAH0407891.1"/>
    </source>
</evidence>
<keyword evidence="1" id="KW-0732">Signal</keyword>
<dbReference type="PANTHER" id="PTHR20997">
    <property type="entry name" value="EG:BACR42I17.2 PROTEIN-RELATED"/>
    <property type="match status" value="1"/>
</dbReference>
<evidence type="ECO:0000313" key="3">
    <source>
        <dbReference type="Proteomes" id="UP001153292"/>
    </source>
</evidence>
<dbReference type="InterPro" id="IPR009832">
    <property type="entry name" value="DUF1397"/>
</dbReference>
<accession>A0ABN8BCV7</accession>
<organism evidence="2 3">
    <name type="scientific">Chilo suppressalis</name>
    <name type="common">Asiatic rice borer moth</name>
    <dbReference type="NCBI Taxonomy" id="168631"/>
    <lineage>
        <taxon>Eukaryota</taxon>
        <taxon>Metazoa</taxon>
        <taxon>Ecdysozoa</taxon>
        <taxon>Arthropoda</taxon>
        <taxon>Hexapoda</taxon>
        <taxon>Insecta</taxon>
        <taxon>Pterygota</taxon>
        <taxon>Neoptera</taxon>
        <taxon>Endopterygota</taxon>
        <taxon>Lepidoptera</taxon>
        <taxon>Glossata</taxon>
        <taxon>Ditrysia</taxon>
        <taxon>Pyraloidea</taxon>
        <taxon>Crambidae</taxon>
        <taxon>Crambinae</taxon>
        <taxon>Chilo</taxon>
    </lineage>
</organism>
<sequence length="232" mass="25535">MLWKSIFVVCLALGVLAEYQVSDDQRQTIKNVISAQCKKNGAENKVDEVENAGKNFVECVKGLFDFETVKKEIEEAKPNGALDEVFGKYCAKSPQLKTCIHNIIDSVAPCLDTSVREQVGSINNATDQLIDFICYKDGDRIALFIAENGPECFQEKAGEIRACGEKIRDSIPNVEAAKSLPLAEQCGKFDELTTCIVKELEKCTNPTPGNMAESLFKFVRKGSPCQTAVPKN</sequence>
<protein>
    <submittedName>
        <fullName evidence="2">Uncharacterized protein</fullName>
    </submittedName>
</protein>
<reference evidence="2" key="1">
    <citation type="submission" date="2021-12" db="EMBL/GenBank/DDBJ databases">
        <authorList>
            <person name="King R."/>
        </authorList>
    </citation>
    <scope>NUCLEOTIDE SEQUENCE</scope>
</reference>